<accession>A0A845MD10</accession>
<proteinExistence type="predicted"/>
<organism evidence="1 2">
    <name type="scientific">Sneathiella chungangensis</name>
    <dbReference type="NCBI Taxonomy" id="1418234"/>
    <lineage>
        <taxon>Bacteria</taxon>
        <taxon>Pseudomonadati</taxon>
        <taxon>Pseudomonadota</taxon>
        <taxon>Alphaproteobacteria</taxon>
        <taxon>Sneathiellales</taxon>
        <taxon>Sneathiellaceae</taxon>
        <taxon>Sneathiella</taxon>
    </lineage>
</organism>
<dbReference type="Proteomes" id="UP000445696">
    <property type="component" value="Unassembled WGS sequence"/>
</dbReference>
<keyword evidence="2" id="KW-1185">Reference proteome</keyword>
<dbReference type="Pfam" id="PF12096">
    <property type="entry name" value="DUF3572"/>
    <property type="match status" value="1"/>
</dbReference>
<dbReference type="OrthoDB" id="7356934at2"/>
<evidence type="ECO:0000313" key="2">
    <source>
        <dbReference type="Proteomes" id="UP000445696"/>
    </source>
</evidence>
<evidence type="ECO:0000313" key="1">
    <source>
        <dbReference type="EMBL" id="MZR21575.1"/>
    </source>
</evidence>
<dbReference type="RefSeq" id="WP_161337959.1">
    <property type="nucleotide sequence ID" value="NZ_JBHSDG010000002.1"/>
</dbReference>
<reference evidence="1 2" key="1">
    <citation type="journal article" date="2014" name="Int. J. Syst. Evol. Microbiol.">
        <title>Sneathiella chungangensis sp. nov., isolated from a marine sand, and emended description of the genus Sneathiella.</title>
        <authorList>
            <person name="Siamphan C."/>
            <person name="Kim H."/>
            <person name="Lee J.S."/>
            <person name="Kim W."/>
        </authorList>
    </citation>
    <scope>NUCLEOTIDE SEQUENCE [LARGE SCALE GENOMIC DNA]</scope>
    <source>
        <strain evidence="1 2">KCTC 32476</strain>
    </source>
</reference>
<protein>
    <submittedName>
        <fullName evidence="1">DUF3572 family protein</fullName>
    </submittedName>
</protein>
<comment type="caution">
    <text evidence="1">The sequence shown here is derived from an EMBL/GenBank/DDBJ whole genome shotgun (WGS) entry which is preliminary data.</text>
</comment>
<dbReference type="EMBL" id="WTVA01000001">
    <property type="protein sequence ID" value="MZR21575.1"/>
    <property type="molecule type" value="Genomic_DNA"/>
</dbReference>
<dbReference type="InterPro" id="IPR021955">
    <property type="entry name" value="DUF3572"/>
</dbReference>
<gene>
    <name evidence="1" type="ORF">GQF03_04470</name>
</gene>
<dbReference type="AlphaFoldDB" id="A0A845MD10"/>
<name>A0A845MD10_9PROT</name>
<sequence length="91" mass="9962">MDREKSEIIALEALTFIAAKEKTLSWMMAETGINPADLATSAGSAEILAGVLDFLLNHEDILIDFCTETNIDARSPAQARRFFPGAPTEDY</sequence>